<reference evidence="1 2" key="1">
    <citation type="submission" date="2019-12" db="EMBL/GenBank/DDBJ databases">
        <title>Paenibacillus sp. nov., an endophytic bacterium isolated from the stem of Dendrobium.</title>
        <authorList>
            <person name="Zhao R."/>
        </authorList>
    </citation>
    <scope>NUCLEOTIDE SEQUENCE [LARGE SCALE GENOMIC DNA]</scope>
    <source>
        <strain evidence="1 2">HJL G12</strain>
    </source>
</reference>
<dbReference type="EMBL" id="WUBI01000001">
    <property type="protein sequence ID" value="MWV44260.1"/>
    <property type="molecule type" value="Genomic_DNA"/>
</dbReference>
<dbReference type="AlphaFoldDB" id="A0A7X3IIB8"/>
<organism evidence="1 2">
    <name type="scientific">Paenibacillus dendrobii</name>
    <dbReference type="NCBI Taxonomy" id="2691084"/>
    <lineage>
        <taxon>Bacteria</taxon>
        <taxon>Bacillati</taxon>
        <taxon>Bacillota</taxon>
        <taxon>Bacilli</taxon>
        <taxon>Bacillales</taxon>
        <taxon>Paenibacillaceae</taxon>
        <taxon>Paenibacillus</taxon>
    </lineage>
</organism>
<proteinExistence type="predicted"/>
<accession>A0A7X3IIB8</accession>
<evidence type="ECO:0000313" key="1">
    <source>
        <dbReference type="EMBL" id="MWV44260.1"/>
    </source>
</evidence>
<sequence>MYGAYVQRMNLLHDIAVKLDLPKQTFEAFLAQDFSRFDRKTVIVRTPEQIYSVIYP</sequence>
<protein>
    <submittedName>
        <fullName evidence="1">Uncharacterized protein</fullName>
    </submittedName>
</protein>
<comment type="caution">
    <text evidence="1">The sequence shown here is derived from an EMBL/GenBank/DDBJ whole genome shotgun (WGS) entry which is preliminary data.</text>
</comment>
<dbReference type="Proteomes" id="UP000460318">
    <property type="component" value="Unassembled WGS sequence"/>
</dbReference>
<name>A0A7X3IIB8_9BACL</name>
<evidence type="ECO:0000313" key="2">
    <source>
        <dbReference type="Proteomes" id="UP000460318"/>
    </source>
</evidence>
<keyword evidence="2" id="KW-1185">Reference proteome</keyword>
<gene>
    <name evidence="1" type="ORF">GRF59_11510</name>
</gene>